<dbReference type="GO" id="GO:0003887">
    <property type="term" value="F:DNA-directed DNA polymerase activity"/>
    <property type="evidence" value="ECO:0007669"/>
    <property type="project" value="UniProtKB-EC"/>
</dbReference>
<dbReference type="GO" id="GO:0003677">
    <property type="term" value="F:DNA binding"/>
    <property type="evidence" value="ECO:0007669"/>
    <property type="project" value="InterPro"/>
</dbReference>
<evidence type="ECO:0000256" key="2">
    <source>
        <dbReference type="ARBA" id="ARBA00012417"/>
    </source>
</evidence>
<dbReference type="Proteomes" id="UP000593594">
    <property type="component" value="Chromosome"/>
</dbReference>
<keyword evidence="4" id="KW-0269">Exonuclease</keyword>
<evidence type="ECO:0000256" key="1">
    <source>
        <dbReference type="ARBA" id="ARBA00011541"/>
    </source>
</evidence>
<name>A0A7S8C814_9HYPH</name>
<keyword evidence="4" id="KW-0378">Hydrolase</keyword>
<keyword evidence="3" id="KW-0235">DNA replication</keyword>
<dbReference type="Pfam" id="PF00476">
    <property type="entry name" value="DNA_pol_A"/>
    <property type="match status" value="1"/>
</dbReference>
<dbReference type="Gene3D" id="3.30.70.370">
    <property type="match status" value="1"/>
</dbReference>
<proteinExistence type="predicted"/>
<dbReference type="SMART" id="SM00482">
    <property type="entry name" value="POLAc"/>
    <property type="match status" value="1"/>
</dbReference>
<comment type="subunit">
    <text evidence="1">Single-chain monomer with multiple functions.</text>
</comment>
<accession>A0A7S8C814</accession>
<dbReference type="Gene3D" id="1.10.150.20">
    <property type="entry name" value="5' to 3' exonuclease, C-terminal subdomain"/>
    <property type="match status" value="1"/>
</dbReference>
<dbReference type="GO" id="GO:0006261">
    <property type="term" value="P:DNA-templated DNA replication"/>
    <property type="evidence" value="ECO:0007669"/>
    <property type="project" value="InterPro"/>
</dbReference>
<evidence type="ECO:0000313" key="8">
    <source>
        <dbReference type="Proteomes" id="UP000593594"/>
    </source>
</evidence>
<evidence type="ECO:0000313" key="7">
    <source>
        <dbReference type="EMBL" id="QPC44944.1"/>
    </source>
</evidence>
<dbReference type="AlphaFoldDB" id="A0A7S8C814"/>
<feature type="domain" description="DNA-directed DNA polymerase family A palm" evidence="6">
    <location>
        <begin position="446"/>
        <end position="694"/>
    </location>
</feature>
<dbReference type="InterPro" id="IPR001098">
    <property type="entry name" value="DNA-dir_DNA_pol_A_palm_dom"/>
</dbReference>
<dbReference type="PRINTS" id="PR00868">
    <property type="entry name" value="DNAPOLI"/>
</dbReference>
<evidence type="ECO:0000256" key="3">
    <source>
        <dbReference type="ARBA" id="ARBA00022705"/>
    </source>
</evidence>
<protein>
    <recommendedName>
        <fullName evidence="2">DNA-directed DNA polymerase</fullName>
        <ecNumber evidence="2">2.7.7.7</ecNumber>
    </recommendedName>
</protein>
<gene>
    <name evidence="7" type="ORF">HW532_20925</name>
</gene>
<dbReference type="EC" id="2.7.7.7" evidence="2"/>
<dbReference type="EMBL" id="CP058214">
    <property type="protein sequence ID" value="QPC44944.1"/>
    <property type="molecule type" value="Genomic_DNA"/>
</dbReference>
<reference evidence="7 8" key="1">
    <citation type="submission" date="2020-06" db="EMBL/GenBank/DDBJ databases">
        <title>Genome sequence of 2 isolates from Red Sea Mangroves.</title>
        <authorList>
            <person name="Sefrji F."/>
            <person name="Michoud G."/>
            <person name="Merlino G."/>
            <person name="Daffonchio D."/>
        </authorList>
    </citation>
    <scope>NUCLEOTIDE SEQUENCE [LARGE SCALE GENOMIC DNA]</scope>
    <source>
        <strain evidence="7 8">R1DC25</strain>
    </source>
</reference>
<dbReference type="PANTHER" id="PTHR10133:SF27">
    <property type="entry name" value="DNA POLYMERASE NU"/>
    <property type="match status" value="1"/>
</dbReference>
<dbReference type="InterPro" id="IPR002298">
    <property type="entry name" value="DNA_polymerase_A"/>
</dbReference>
<dbReference type="RefSeq" id="WP_213162317.1">
    <property type="nucleotide sequence ID" value="NZ_CP058214.1"/>
</dbReference>
<evidence type="ECO:0000256" key="4">
    <source>
        <dbReference type="ARBA" id="ARBA00022839"/>
    </source>
</evidence>
<dbReference type="GO" id="GO:0004527">
    <property type="term" value="F:exonuclease activity"/>
    <property type="evidence" value="ECO:0007669"/>
    <property type="project" value="UniProtKB-KW"/>
</dbReference>
<dbReference type="PANTHER" id="PTHR10133">
    <property type="entry name" value="DNA POLYMERASE I"/>
    <property type="match status" value="1"/>
</dbReference>
<keyword evidence="4" id="KW-0540">Nuclease</keyword>
<dbReference type="InterPro" id="IPR043502">
    <property type="entry name" value="DNA/RNA_pol_sf"/>
</dbReference>
<dbReference type="GO" id="GO:0006302">
    <property type="term" value="P:double-strand break repair"/>
    <property type="evidence" value="ECO:0007669"/>
    <property type="project" value="TreeGrafter"/>
</dbReference>
<dbReference type="KEGG" id="kmn:HW532_20925"/>
<organism evidence="7 8">
    <name type="scientific">Kaustia mangrovi</name>
    <dbReference type="NCBI Taxonomy" id="2593653"/>
    <lineage>
        <taxon>Bacteria</taxon>
        <taxon>Pseudomonadati</taxon>
        <taxon>Pseudomonadota</taxon>
        <taxon>Alphaproteobacteria</taxon>
        <taxon>Hyphomicrobiales</taxon>
        <taxon>Parvibaculaceae</taxon>
        <taxon>Kaustia</taxon>
    </lineage>
</organism>
<dbReference type="SUPFAM" id="SSF56672">
    <property type="entry name" value="DNA/RNA polymerases"/>
    <property type="match status" value="1"/>
</dbReference>
<evidence type="ECO:0000256" key="5">
    <source>
        <dbReference type="ARBA" id="ARBA00049244"/>
    </source>
</evidence>
<keyword evidence="8" id="KW-1185">Reference proteome</keyword>
<comment type="catalytic activity">
    <reaction evidence="5">
        <text>DNA(n) + a 2'-deoxyribonucleoside 5'-triphosphate = DNA(n+1) + diphosphate</text>
        <dbReference type="Rhea" id="RHEA:22508"/>
        <dbReference type="Rhea" id="RHEA-COMP:17339"/>
        <dbReference type="Rhea" id="RHEA-COMP:17340"/>
        <dbReference type="ChEBI" id="CHEBI:33019"/>
        <dbReference type="ChEBI" id="CHEBI:61560"/>
        <dbReference type="ChEBI" id="CHEBI:173112"/>
        <dbReference type="EC" id="2.7.7.7"/>
    </reaction>
</comment>
<evidence type="ECO:0000259" key="6">
    <source>
        <dbReference type="SMART" id="SM00482"/>
    </source>
</evidence>
<sequence length="742" mass="84820">MYLVFDEETETHHGYKRKANPFLEQNWIVARGWKRQGDKKCSWTYHPEHDRTTYLSIPEQVTLLVGFNIKFDLLWEMAQGNPDLYAFYKRGGKIWDCQYVEYLLEAQKPDAQMCSLNDTAPKYGGTTKIDEVKALWQAGKLTSEIPEDLLIDYLVGTEEEGRNGGDIRNTELVFLGQAKRAVEQGQLKMIQDRMDGLLATTDMEFRGIKIDVAEAGKRLRELNAELSEATESLDAYIPDDLPFTFNWGSRVHSSCLIFGGTVKYQKQAPYKDPETGEWARSQNTETHYVHKDGSTHPTEPGVTFLSGKRKGEYKTKKVRVPGDRKVKYQDFFYTFPGHTKANEEWATKNLDGYGAPLYSTNSDVIEVITSRNIPFLQALCRKQELDKEIGTYYVKTDPKTGEYTGMLTCVQHWDHMLHHKLNHAVTVTTRLSSSDPNLQNVPRADKSEVKKMFVSRFGKDGAMIEADYSQLEVVVQGVLSGDKQLCEDLRNKIDFHCKRVSAKFGCTYDEALVWCKDENHPDYNVWKPRRTGVKEFSFQRAYGAGAAAIAASTGMGIEDVQELIRAEEEMYPGVALFNADVEGAVMKSATPFQAPNTDGYWQTFRRGYWQAPTGTLYSWRSYEAPEYSRKRGIKDSFSPPEMKNYPIQGTGGEFVQAMLGLLWRHFVAKDFYGGKAFLINTVHDCVWIDCHKDVLDEVAADVKRILESVPEFYNKRHGMDIQVPFPVEVEYGQNMMDLHHWN</sequence>